<protein>
    <submittedName>
        <fullName evidence="5">ArsR family transcriptional regulator</fullName>
    </submittedName>
</protein>
<name>A0A9Y1FLD0_9ARCH</name>
<evidence type="ECO:0000313" key="5">
    <source>
        <dbReference type="EMBL" id="UJG40679.1"/>
    </source>
</evidence>
<dbReference type="EMBL" id="CP084166">
    <property type="protein sequence ID" value="UJG40679.1"/>
    <property type="molecule type" value="Genomic_DNA"/>
</dbReference>
<dbReference type="PANTHER" id="PTHR43132:SF2">
    <property type="entry name" value="ARSENICAL RESISTANCE OPERON REPRESSOR ARSR-RELATED"/>
    <property type="match status" value="1"/>
</dbReference>
<dbReference type="Proteomes" id="UP001201020">
    <property type="component" value="Chromosome"/>
</dbReference>
<organism evidence="5">
    <name type="scientific">Candidatus Heimdallarchaeum aukensis</name>
    <dbReference type="NCBI Taxonomy" id="2876573"/>
    <lineage>
        <taxon>Archaea</taxon>
        <taxon>Promethearchaeati</taxon>
        <taxon>Candidatus Heimdallarchaeota</taxon>
        <taxon>Candidatus Heimdallarchaeia (ex Rinke et al. 2021) (nom. nud.)</taxon>
        <taxon>Candidatus Heimdallarchaeales</taxon>
        <taxon>Candidatus Heimdallarchaeaceae</taxon>
        <taxon>Candidatus Heimdallarchaeum</taxon>
    </lineage>
</organism>
<dbReference type="InterPro" id="IPR036390">
    <property type="entry name" value="WH_DNA-bd_sf"/>
</dbReference>
<evidence type="ECO:0000256" key="3">
    <source>
        <dbReference type="ARBA" id="ARBA00023163"/>
    </source>
</evidence>
<dbReference type="PANTHER" id="PTHR43132">
    <property type="entry name" value="ARSENICAL RESISTANCE OPERON REPRESSOR ARSR-RELATED"/>
    <property type="match status" value="1"/>
</dbReference>
<gene>
    <name evidence="5" type="ORF">K9W45_12690</name>
</gene>
<dbReference type="PROSITE" id="PS50987">
    <property type="entry name" value="HTH_ARSR_2"/>
    <property type="match status" value="1"/>
</dbReference>
<dbReference type="Pfam" id="PF01022">
    <property type="entry name" value="HTH_5"/>
    <property type="match status" value="1"/>
</dbReference>
<dbReference type="InterPro" id="IPR011991">
    <property type="entry name" value="ArsR-like_HTH"/>
</dbReference>
<evidence type="ECO:0000259" key="4">
    <source>
        <dbReference type="PROSITE" id="PS50987"/>
    </source>
</evidence>
<dbReference type="Gene3D" id="1.10.10.10">
    <property type="entry name" value="Winged helix-like DNA-binding domain superfamily/Winged helix DNA-binding domain"/>
    <property type="match status" value="1"/>
</dbReference>
<keyword evidence="1" id="KW-0805">Transcription regulation</keyword>
<evidence type="ECO:0000256" key="1">
    <source>
        <dbReference type="ARBA" id="ARBA00023015"/>
    </source>
</evidence>
<dbReference type="SMART" id="SM00418">
    <property type="entry name" value="HTH_ARSR"/>
    <property type="match status" value="1"/>
</dbReference>
<dbReference type="CDD" id="cd00090">
    <property type="entry name" value="HTH_ARSR"/>
    <property type="match status" value="1"/>
</dbReference>
<dbReference type="GO" id="GO:0003677">
    <property type="term" value="F:DNA binding"/>
    <property type="evidence" value="ECO:0007669"/>
    <property type="project" value="UniProtKB-KW"/>
</dbReference>
<keyword evidence="3" id="KW-0804">Transcription</keyword>
<keyword evidence="2" id="KW-0238">DNA-binding</keyword>
<dbReference type="InterPro" id="IPR001845">
    <property type="entry name" value="HTH_ArsR_DNA-bd_dom"/>
</dbReference>
<feature type="domain" description="HTH arsR-type" evidence="4">
    <location>
        <begin position="6"/>
        <end position="93"/>
    </location>
</feature>
<proteinExistence type="predicted"/>
<reference evidence="5" key="1">
    <citation type="journal article" date="2022" name="Nat. Microbiol.">
        <title>Unique mobile elements and scalable gene flow at the prokaryote-eukaryote boundary revealed by circularized Asgard archaea genomes.</title>
        <authorList>
            <person name="Wu F."/>
            <person name="Speth D.R."/>
            <person name="Philosof A."/>
            <person name="Cremiere A."/>
            <person name="Narayanan A."/>
            <person name="Barco R.A."/>
            <person name="Connon S.A."/>
            <person name="Amend J.P."/>
            <person name="Antoshechkin I.A."/>
            <person name="Orphan V.J."/>
        </authorList>
    </citation>
    <scope>NUCLEOTIDE SEQUENCE</scope>
    <source>
        <strain evidence="5">PM71</strain>
    </source>
</reference>
<accession>A0A9Y1FLD0</accession>
<dbReference type="InterPro" id="IPR036388">
    <property type="entry name" value="WH-like_DNA-bd_sf"/>
</dbReference>
<dbReference type="GO" id="GO:0003700">
    <property type="term" value="F:DNA-binding transcription factor activity"/>
    <property type="evidence" value="ECO:0007669"/>
    <property type="project" value="InterPro"/>
</dbReference>
<sequence length="93" mass="10304">MSDGTLEVSKSEEIVALAKALSSPTRYQIVKLLIDKEMDISNIAKAMKQTEANTSAQIKFLEKAKILESRYEPGAHGVRKVCKTNVKKVIINL</sequence>
<evidence type="ECO:0000256" key="2">
    <source>
        <dbReference type="ARBA" id="ARBA00023125"/>
    </source>
</evidence>
<dbReference type="InterPro" id="IPR051011">
    <property type="entry name" value="Metal_resp_trans_reg"/>
</dbReference>
<dbReference type="SUPFAM" id="SSF46785">
    <property type="entry name" value="Winged helix' DNA-binding domain"/>
    <property type="match status" value="1"/>
</dbReference>
<dbReference type="AlphaFoldDB" id="A0A9Y1FLD0"/>